<organism evidence="5 6">
    <name type="scientific">Candidatus Liberibacter europaeus</name>
    <dbReference type="NCBI Taxonomy" id="744859"/>
    <lineage>
        <taxon>Bacteria</taxon>
        <taxon>Pseudomonadati</taxon>
        <taxon>Pseudomonadota</taxon>
        <taxon>Alphaproteobacteria</taxon>
        <taxon>Hyphomicrobiales</taxon>
        <taxon>Rhizobiaceae</taxon>
        <taxon>Liberibacter</taxon>
    </lineage>
</organism>
<protein>
    <submittedName>
        <fullName evidence="5">Peptidase</fullName>
    </submittedName>
</protein>
<dbReference type="Gene3D" id="1.20.1420.20">
    <property type="entry name" value="M75 peptidase, HXXE motif"/>
    <property type="match status" value="1"/>
</dbReference>
<feature type="signal peptide" evidence="3">
    <location>
        <begin position="1"/>
        <end position="28"/>
    </location>
</feature>
<evidence type="ECO:0000256" key="3">
    <source>
        <dbReference type="SAM" id="SignalP"/>
    </source>
</evidence>
<evidence type="ECO:0000256" key="1">
    <source>
        <dbReference type="ARBA" id="ARBA00004196"/>
    </source>
</evidence>
<feature type="domain" description="Imelysin-like" evidence="4">
    <location>
        <begin position="43"/>
        <end position="399"/>
    </location>
</feature>
<evidence type="ECO:0000259" key="4">
    <source>
        <dbReference type="Pfam" id="PF09375"/>
    </source>
</evidence>
<accession>A0A2T4VYQ3</accession>
<dbReference type="Proteomes" id="UP000240811">
    <property type="component" value="Unassembled WGS sequence"/>
</dbReference>
<evidence type="ECO:0000313" key="5">
    <source>
        <dbReference type="EMBL" id="PTL86891.1"/>
    </source>
</evidence>
<comment type="subcellular location">
    <subcellularLocation>
        <location evidence="1">Cell envelope</location>
    </subcellularLocation>
</comment>
<comment type="caution">
    <text evidence="5">The sequence shown here is derived from an EMBL/GenBank/DDBJ whole genome shotgun (WGS) entry which is preliminary data.</text>
</comment>
<dbReference type="CDD" id="cd14657">
    <property type="entry name" value="Imelysin_IrpA-like"/>
    <property type="match status" value="1"/>
</dbReference>
<reference evidence="6" key="1">
    <citation type="submission" date="2018-02" db="EMBL/GenBank/DDBJ databases">
        <title>Genome sequence of Candidatus Liberibacter europaeus.</title>
        <authorList>
            <person name="Frampton R.A."/>
            <person name="Thompson S.M."/>
            <person name="David C."/>
            <person name="Addison S.M."/>
            <person name="Smith G.R."/>
        </authorList>
    </citation>
    <scope>NUCLEOTIDE SEQUENCE [LARGE SCALE GENOMIC DNA]</scope>
</reference>
<keyword evidence="2 3" id="KW-0732">Signal</keyword>
<name>A0A2T4VYQ3_9HYPH</name>
<dbReference type="InterPro" id="IPR018976">
    <property type="entry name" value="Imelysin-like"/>
</dbReference>
<sequence length="413" mass="46612">MKTKLFMHFLTTIITIITIQSSSSNALAEVTPIDVLRHHTVMAHAKYEDALFSAKQLDSAINLLITSPTQKNLDNARLQWIKARIPYQQSETYLFGNKIFNDFNKKVNLWNLDEGLIDYVDNSYTTDKDHSGNILYNANIIANPKISVNNQEIDSSIISPELIRRLNTANNVDTNVTTGYHVIEFLLWGQDSNTVTRGAGNRNYTDFSIKQCTGGNCKRRADYLKAASKLLVSDLEEIKKSWENNGESTKIIMKDIKSGLNLMISGMTSLSYSELAVDRMNLGLILHDPKQEIDRFSDNTHVSYLYNVIGIVSNYTGEYTRINGEKIHGPSLSYLIGSKYKNLDLEIKNKLSNTLKSAHILAEHAEHVESYDQMISSNNPIGNKIVQNVINDLVEQTESIKKLRIVLDIEDTS</sequence>
<feature type="chain" id="PRO_5015760449" evidence="3">
    <location>
        <begin position="29"/>
        <end position="413"/>
    </location>
</feature>
<dbReference type="AlphaFoldDB" id="A0A2T4VYQ3"/>
<evidence type="ECO:0000256" key="2">
    <source>
        <dbReference type="ARBA" id="ARBA00022729"/>
    </source>
</evidence>
<proteinExistence type="predicted"/>
<gene>
    <name evidence="5" type="ORF">C4617_00215</name>
</gene>
<dbReference type="EMBL" id="PSQJ01000001">
    <property type="protein sequence ID" value="PTL86891.1"/>
    <property type="molecule type" value="Genomic_DNA"/>
</dbReference>
<evidence type="ECO:0000313" key="6">
    <source>
        <dbReference type="Proteomes" id="UP000240811"/>
    </source>
</evidence>
<dbReference type="GO" id="GO:0030313">
    <property type="term" value="C:cell envelope"/>
    <property type="evidence" value="ECO:0007669"/>
    <property type="project" value="UniProtKB-SubCell"/>
</dbReference>
<dbReference type="InterPro" id="IPR038352">
    <property type="entry name" value="Imelysin_sf"/>
</dbReference>
<dbReference type="Pfam" id="PF09375">
    <property type="entry name" value="Peptidase_M75"/>
    <property type="match status" value="1"/>
</dbReference>